<organism evidence="1 2">
    <name type="scientific">Marasmius oreades</name>
    <name type="common">fairy-ring Marasmius</name>
    <dbReference type="NCBI Taxonomy" id="181124"/>
    <lineage>
        <taxon>Eukaryota</taxon>
        <taxon>Fungi</taxon>
        <taxon>Dikarya</taxon>
        <taxon>Basidiomycota</taxon>
        <taxon>Agaricomycotina</taxon>
        <taxon>Agaricomycetes</taxon>
        <taxon>Agaricomycetidae</taxon>
        <taxon>Agaricales</taxon>
        <taxon>Marasmiineae</taxon>
        <taxon>Marasmiaceae</taxon>
        <taxon>Marasmius</taxon>
    </lineage>
</organism>
<keyword evidence="2" id="KW-1185">Reference proteome</keyword>
<evidence type="ECO:0000313" key="2">
    <source>
        <dbReference type="Proteomes" id="UP001049176"/>
    </source>
</evidence>
<comment type="caution">
    <text evidence="1">The sequence shown here is derived from an EMBL/GenBank/DDBJ whole genome shotgun (WGS) entry which is preliminary data.</text>
</comment>
<dbReference type="Proteomes" id="UP001049176">
    <property type="component" value="Chromosome 1"/>
</dbReference>
<evidence type="ECO:0000313" key="1">
    <source>
        <dbReference type="EMBL" id="KAG7098793.1"/>
    </source>
</evidence>
<dbReference type="KEGG" id="more:E1B28_000698"/>
<dbReference type="GeneID" id="66069774"/>
<accession>A0A9P7V202</accession>
<sequence>MDLPLTPPIRIQPMEERSVSLKTTEKLLDAFLDDFHARTSAVQGGNTSVSVQLQKLKDALAQENSGRYK</sequence>
<proteinExistence type="predicted"/>
<dbReference type="AlphaFoldDB" id="A0A9P7V202"/>
<name>A0A9P7V202_9AGAR</name>
<dbReference type="RefSeq" id="XP_043015263.1">
    <property type="nucleotide sequence ID" value="XM_043146560.1"/>
</dbReference>
<gene>
    <name evidence="1" type="ORF">E1B28_000698</name>
</gene>
<dbReference type="OrthoDB" id="3017409at2759"/>
<dbReference type="EMBL" id="CM032181">
    <property type="protein sequence ID" value="KAG7098793.1"/>
    <property type="molecule type" value="Genomic_DNA"/>
</dbReference>
<protein>
    <submittedName>
        <fullName evidence="1">Uncharacterized protein</fullName>
    </submittedName>
</protein>
<reference evidence="1" key="1">
    <citation type="journal article" date="2021" name="Genome Biol. Evol.">
        <title>The assembled and annotated genome of the fairy-ring fungus Marasmius oreades.</title>
        <authorList>
            <person name="Hiltunen M."/>
            <person name="Ament-Velasquez S.L."/>
            <person name="Johannesson H."/>
        </authorList>
    </citation>
    <scope>NUCLEOTIDE SEQUENCE</scope>
    <source>
        <strain evidence="1">03SP1</strain>
    </source>
</reference>